<protein>
    <submittedName>
        <fullName evidence="3">DUF4019 domain-containing protein</fullName>
    </submittedName>
</protein>
<dbReference type="InterPro" id="IPR016032">
    <property type="entry name" value="Sig_transdc_resp-reg_C-effctor"/>
</dbReference>
<keyword evidence="1" id="KW-0472">Membrane</keyword>
<proteinExistence type="predicted"/>
<name>A0ABT1XMH8_9SPHN</name>
<keyword evidence="4" id="KW-1185">Reference proteome</keyword>
<feature type="domain" description="HTH luxR-type" evidence="2">
    <location>
        <begin position="1"/>
        <end position="66"/>
    </location>
</feature>
<dbReference type="InterPro" id="IPR025091">
    <property type="entry name" value="DUF4019"/>
</dbReference>
<feature type="transmembrane region" description="Helical" evidence="1">
    <location>
        <begin position="104"/>
        <end position="125"/>
    </location>
</feature>
<dbReference type="Gene3D" id="1.10.10.10">
    <property type="entry name" value="Winged helix-like DNA-binding domain superfamily/Winged helix DNA-binding domain"/>
    <property type="match status" value="1"/>
</dbReference>
<organism evidence="3 4">
    <name type="scientific">Parerythrobacter lacustris</name>
    <dbReference type="NCBI Taxonomy" id="2969984"/>
    <lineage>
        <taxon>Bacteria</taxon>
        <taxon>Pseudomonadati</taxon>
        <taxon>Pseudomonadota</taxon>
        <taxon>Alphaproteobacteria</taxon>
        <taxon>Sphingomonadales</taxon>
        <taxon>Erythrobacteraceae</taxon>
        <taxon>Parerythrobacter</taxon>
    </lineage>
</organism>
<dbReference type="SUPFAM" id="SSF46894">
    <property type="entry name" value="C-terminal effector domain of the bipartite response regulators"/>
    <property type="match status" value="1"/>
</dbReference>
<keyword evidence="1" id="KW-1133">Transmembrane helix</keyword>
<dbReference type="InterPro" id="IPR036388">
    <property type="entry name" value="WH-like_DNA-bd_sf"/>
</dbReference>
<dbReference type="Pfam" id="PF00196">
    <property type="entry name" value="GerE"/>
    <property type="match status" value="1"/>
</dbReference>
<dbReference type="Proteomes" id="UP001206067">
    <property type="component" value="Unassembled WGS sequence"/>
</dbReference>
<dbReference type="InterPro" id="IPR000792">
    <property type="entry name" value="Tscrpt_reg_LuxR_C"/>
</dbReference>
<evidence type="ECO:0000256" key="1">
    <source>
        <dbReference type="SAM" id="Phobius"/>
    </source>
</evidence>
<accession>A0ABT1XMH8</accession>
<keyword evidence="1" id="KW-0812">Transmembrane</keyword>
<dbReference type="PRINTS" id="PR00038">
    <property type="entry name" value="HTHLUXR"/>
</dbReference>
<evidence type="ECO:0000313" key="4">
    <source>
        <dbReference type="Proteomes" id="UP001206067"/>
    </source>
</evidence>
<gene>
    <name evidence="3" type="ORF">NSO95_00725</name>
</gene>
<evidence type="ECO:0000313" key="3">
    <source>
        <dbReference type="EMBL" id="MCR2832454.1"/>
    </source>
</evidence>
<dbReference type="PROSITE" id="PS50043">
    <property type="entry name" value="HTH_LUXR_2"/>
    <property type="match status" value="1"/>
</dbReference>
<dbReference type="EMBL" id="JANKHH010000001">
    <property type="protein sequence ID" value="MCR2832454.1"/>
    <property type="molecule type" value="Genomic_DNA"/>
</dbReference>
<dbReference type="CDD" id="cd06170">
    <property type="entry name" value="LuxR_C_like"/>
    <property type="match status" value="1"/>
</dbReference>
<sequence length="254" mass="27206">MNAGIDMLTDKEKATLRLIVRGHDAKSSARELGLSVHTVNERLREARRKLSVSSSREAARRLLEAETADPQLLGDRLLGEAASAPTEANAAASAPSGRWTKRRFALIASGVLAMSLILAALLLPASPLNVLPTSLAPANLASDEADAAAAARAAEAFLELVDAGRWADSYAATGSQFRQLNTLERWTEASTMVRSPLGAMLTRDLIANEFVPAPPQGYQLIKFRSRYASGADQTETLSLVWEDGAWKVVGIVID</sequence>
<dbReference type="RefSeq" id="WP_257594219.1">
    <property type="nucleotide sequence ID" value="NZ_JANKHH010000001.1"/>
</dbReference>
<reference evidence="3 4" key="1">
    <citation type="submission" date="2022-08" db="EMBL/GenBank/DDBJ databases">
        <title>Polyphasic taxonomy analysis of Qipengyuania sp.RS5-5.</title>
        <authorList>
            <person name="Xamxidin M."/>
            <person name="Wu M."/>
        </authorList>
    </citation>
    <scope>NUCLEOTIDE SEQUENCE [LARGE SCALE GENOMIC DNA]</scope>
    <source>
        <strain evidence="3 4">RS5-5</strain>
    </source>
</reference>
<dbReference type="SMART" id="SM00421">
    <property type="entry name" value="HTH_LUXR"/>
    <property type="match status" value="1"/>
</dbReference>
<comment type="caution">
    <text evidence="3">The sequence shown here is derived from an EMBL/GenBank/DDBJ whole genome shotgun (WGS) entry which is preliminary data.</text>
</comment>
<evidence type="ECO:0000259" key="2">
    <source>
        <dbReference type="PROSITE" id="PS50043"/>
    </source>
</evidence>
<dbReference type="Pfam" id="PF13211">
    <property type="entry name" value="DUF4019"/>
    <property type="match status" value="1"/>
</dbReference>